<dbReference type="CDD" id="cd16475">
    <property type="entry name" value="RING-H2_RNF121-like"/>
    <property type="match status" value="1"/>
</dbReference>
<keyword evidence="6" id="KW-0863">Zinc-finger</keyword>
<reference evidence="10" key="1">
    <citation type="submission" date="2020-05" db="EMBL/GenBank/DDBJ databases">
        <title>Phylogenomic resolution of chytrid fungi.</title>
        <authorList>
            <person name="Stajich J.E."/>
            <person name="Amses K."/>
            <person name="Simmons R."/>
            <person name="Seto K."/>
            <person name="Myers J."/>
            <person name="Bonds A."/>
            <person name="Quandt C.A."/>
            <person name="Barry K."/>
            <person name="Liu P."/>
            <person name="Grigoriev I."/>
            <person name="Longcore J.E."/>
            <person name="James T.Y."/>
        </authorList>
    </citation>
    <scope>NUCLEOTIDE SEQUENCE</scope>
    <source>
        <strain evidence="10">JEL0379</strain>
    </source>
</reference>
<dbReference type="Pfam" id="PF13639">
    <property type="entry name" value="zf-RING_2"/>
    <property type="match status" value="1"/>
</dbReference>
<dbReference type="GO" id="GO:0061630">
    <property type="term" value="F:ubiquitin protein ligase activity"/>
    <property type="evidence" value="ECO:0007669"/>
    <property type="project" value="TreeGrafter"/>
</dbReference>
<keyword evidence="6" id="KW-0862">Zinc</keyword>
<keyword evidence="2 8" id="KW-0812">Transmembrane</keyword>
<feature type="transmembrane region" description="Helical" evidence="8">
    <location>
        <begin position="105"/>
        <end position="123"/>
    </location>
</feature>
<evidence type="ECO:0000256" key="4">
    <source>
        <dbReference type="ARBA" id="ARBA00022989"/>
    </source>
</evidence>
<feature type="domain" description="RING-type" evidence="9">
    <location>
        <begin position="230"/>
        <end position="275"/>
    </location>
</feature>
<dbReference type="InterPro" id="IPR013083">
    <property type="entry name" value="Znf_RING/FYVE/PHD"/>
</dbReference>
<evidence type="ECO:0000256" key="8">
    <source>
        <dbReference type="SAM" id="Phobius"/>
    </source>
</evidence>
<evidence type="ECO:0000256" key="5">
    <source>
        <dbReference type="ARBA" id="ARBA00023136"/>
    </source>
</evidence>
<dbReference type="PROSITE" id="PS50089">
    <property type="entry name" value="ZF_RING_2"/>
    <property type="match status" value="1"/>
</dbReference>
<evidence type="ECO:0000313" key="11">
    <source>
        <dbReference type="Proteomes" id="UP001212152"/>
    </source>
</evidence>
<comment type="caution">
    <text evidence="10">The sequence shown here is derived from an EMBL/GenBank/DDBJ whole genome shotgun (WGS) entry which is preliminary data.</text>
</comment>
<evidence type="ECO:0000313" key="10">
    <source>
        <dbReference type="EMBL" id="KAJ3180665.1"/>
    </source>
</evidence>
<dbReference type="GO" id="GO:0036503">
    <property type="term" value="P:ERAD pathway"/>
    <property type="evidence" value="ECO:0007669"/>
    <property type="project" value="TreeGrafter"/>
</dbReference>
<evidence type="ECO:0000256" key="6">
    <source>
        <dbReference type="PROSITE-ProRule" id="PRU00175"/>
    </source>
</evidence>
<dbReference type="EMBL" id="JADGJQ010000015">
    <property type="protein sequence ID" value="KAJ3180665.1"/>
    <property type="molecule type" value="Genomic_DNA"/>
</dbReference>
<dbReference type="SMART" id="SM00184">
    <property type="entry name" value="RING"/>
    <property type="match status" value="1"/>
</dbReference>
<dbReference type="GO" id="GO:0000139">
    <property type="term" value="C:Golgi membrane"/>
    <property type="evidence" value="ECO:0007669"/>
    <property type="project" value="TreeGrafter"/>
</dbReference>
<feature type="transmembrane region" description="Helical" evidence="8">
    <location>
        <begin position="135"/>
        <end position="162"/>
    </location>
</feature>
<dbReference type="Proteomes" id="UP001212152">
    <property type="component" value="Unassembled WGS sequence"/>
</dbReference>
<accession>A0AAD5XTN7</accession>
<dbReference type="SUPFAM" id="SSF57850">
    <property type="entry name" value="RING/U-box"/>
    <property type="match status" value="1"/>
</dbReference>
<dbReference type="Gene3D" id="3.30.40.10">
    <property type="entry name" value="Zinc/RING finger domain, C3HC4 (zinc finger)"/>
    <property type="match status" value="1"/>
</dbReference>
<evidence type="ECO:0000256" key="2">
    <source>
        <dbReference type="ARBA" id="ARBA00022692"/>
    </source>
</evidence>
<protein>
    <recommendedName>
        <fullName evidence="9">RING-type domain-containing protein</fullName>
    </recommendedName>
</protein>
<keyword evidence="3" id="KW-0479">Metal-binding</keyword>
<dbReference type="GO" id="GO:0008270">
    <property type="term" value="F:zinc ion binding"/>
    <property type="evidence" value="ECO:0007669"/>
    <property type="project" value="UniProtKB-KW"/>
</dbReference>
<keyword evidence="4 8" id="KW-1133">Transmembrane helix</keyword>
<name>A0AAD5XTN7_9FUNG</name>
<evidence type="ECO:0000256" key="3">
    <source>
        <dbReference type="ARBA" id="ARBA00022723"/>
    </source>
</evidence>
<dbReference type="PANTHER" id="PTHR13407">
    <property type="entry name" value="RNF121 PROTEIN"/>
    <property type="match status" value="1"/>
</dbReference>
<evidence type="ECO:0000256" key="1">
    <source>
        <dbReference type="ARBA" id="ARBA00004141"/>
    </source>
</evidence>
<keyword evidence="5 8" id="KW-0472">Membrane</keyword>
<dbReference type="AlphaFoldDB" id="A0AAD5XTN7"/>
<evidence type="ECO:0000256" key="7">
    <source>
        <dbReference type="SAM" id="MobiDB-lite"/>
    </source>
</evidence>
<organism evidence="10 11">
    <name type="scientific">Geranomyces variabilis</name>
    <dbReference type="NCBI Taxonomy" id="109894"/>
    <lineage>
        <taxon>Eukaryota</taxon>
        <taxon>Fungi</taxon>
        <taxon>Fungi incertae sedis</taxon>
        <taxon>Chytridiomycota</taxon>
        <taxon>Chytridiomycota incertae sedis</taxon>
        <taxon>Chytridiomycetes</taxon>
        <taxon>Spizellomycetales</taxon>
        <taxon>Powellomycetaceae</taxon>
        <taxon>Geranomyces</taxon>
    </lineage>
</organism>
<feature type="transmembrane region" description="Helical" evidence="8">
    <location>
        <begin position="79"/>
        <end position="99"/>
    </location>
</feature>
<feature type="transmembrane region" description="Helical" evidence="8">
    <location>
        <begin position="304"/>
        <end position="323"/>
    </location>
</feature>
<feature type="transmembrane region" description="Helical" evidence="8">
    <location>
        <begin position="182"/>
        <end position="201"/>
    </location>
</feature>
<keyword evidence="11" id="KW-1185">Reference proteome</keyword>
<feature type="transmembrane region" description="Helical" evidence="8">
    <location>
        <begin position="54"/>
        <end position="72"/>
    </location>
</feature>
<feature type="region of interest" description="Disordered" evidence="7">
    <location>
        <begin position="1"/>
        <end position="23"/>
    </location>
</feature>
<proteinExistence type="predicted"/>
<comment type="subcellular location">
    <subcellularLocation>
        <location evidence="1">Membrane</location>
        <topology evidence="1">Multi-pass membrane protein</topology>
    </subcellularLocation>
</comment>
<dbReference type="InterPro" id="IPR040176">
    <property type="entry name" value="RNF121/RNF175"/>
</dbReference>
<dbReference type="PANTHER" id="PTHR13407:SF0">
    <property type="entry name" value="FI05221P"/>
    <property type="match status" value="1"/>
</dbReference>
<evidence type="ECO:0000259" key="9">
    <source>
        <dbReference type="PROSITE" id="PS50089"/>
    </source>
</evidence>
<sequence>MASPQQAVPLPPAVPVGSGHDGHRQLSADDVARMQAEIEFQVEHAGHESAHQKMALILVGALIASQLIFFMWKRLHNRSFHAATLLGLWLVPAGMAMQAGNVRFVTIWVIYSILNAAVVYQAMQVPVKPWTPRLVYKWFAVVYNACHSVGMLGYAFCLLSFFHVPLILHISSIEDEAKLFEAGIVLAFYGLYFAVCARDLVVLLGDRMAVNVGYHSKEGFPAKHLRSNTCAICGDSTDLVEPDKRHKQNCGHTFHENCIRGYAIIGKKDACPYCKEKIDTSQFRTNPWDTSIGAYLALLDAARYLLVWNPIAFLLVHVLFQLFGLK</sequence>
<dbReference type="GO" id="GO:0005789">
    <property type="term" value="C:endoplasmic reticulum membrane"/>
    <property type="evidence" value="ECO:0007669"/>
    <property type="project" value="TreeGrafter"/>
</dbReference>
<gene>
    <name evidence="10" type="ORF">HDU87_001778</name>
</gene>
<dbReference type="InterPro" id="IPR001841">
    <property type="entry name" value="Znf_RING"/>
</dbReference>